<dbReference type="InterPro" id="IPR027417">
    <property type="entry name" value="P-loop_NTPase"/>
</dbReference>
<dbReference type="Pfam" id="PF00005">
    <property type="entry name" value="ABC_tran"/>
    <property type="match status" value="1"/>
</dbReference>
<accession>A0ABW3VMY2</accession>
<dbReference type="SMART" id="SM00382">
    <property type="entry name" value="AAA"/>
    <property type="match status" value="1"/>
</dbReference>
<evidence type="ECO:0000259" key="4">
    <source>
        <dbReference type="PROSITE" id="PS50893"/>
    </source>
</evidence>
<dbReference type="Gene3D" id="3.40.50.300">
    <property type="entry name" value="P-loop containing nucleotide triphosphate hydrolases"/>
    <property type="match status" value="1"/>
</dbReference>
<keyword evidence="2" id="KW-0547">Nucleotide-binding</keyword>
<reference evidence="6" key="1">
    <citation type="journal article" date="2019" name="Int. J. Syst. Evol. Microbiol.">
        <title>The Global Catalogue of Microorganisms (GCM) 10K type strain sequencing project: providing services to taxonomists for standard genome sequencing and annotation.</title>
        <authorList>
            <consortium name="The Broad Institute Genomics Platform"/>
            <consortium name="The Broad Institute Genome Sequencing Center for Infectious Disease"/>
            <person name="Wu L."/>
            <person name="Ma J."/>
        </authorList>
    </citation>
    <scope>NUCLEOTIDE SEQUENCE [LARGE SCALE GENOMIC DNA]</scope>
    <source>
        <strain evidence="6">CCUG 49018</strain>
    </source>
</reference>
<dbReference type="SUPFAM" id="SSF52540">
    <property type="entry name" value="P-loop containing nucleoside triphosphate hydrolases"/>
    <property type="match status" value="1"/>
</dbReference>
<keyword evidence="1" id="KW-0813">Transport</keyword>
<dbReference type="Proteomes" id="UP001597182">
    <property type="component" value="Unassembled WGS sequence"/>
</dbReference>
<comment type="caution">
    <text evidence="5">The sequence shown here is derived from an EMBL/GenBank/DDBJ whole genome shotgun (WGS) entry which is preliminary data.</text>
</comment>
<evidence type="ECO:0000256" key="1">
    <source>
        <dbReference type="ARBA" id="ARBA00022448"/>
    </source>
</evidence>
<dbReference type="RefSeq" id="WP_339124817.1">
    <property type="nucleotide sequence ID" value="NZ_BAABKS010000100.1"/>
</dbReference>
<dbReference type="PROSITE" id="PS00211">
    <property type="entry name" value="ABC_TRANSPORTER_1"/>
    <property type="match status" value="1"/>
</dbReference>
<dbReference type="GO" id="GO:0005524">
    <property type="term" value="F:ATP binding"/>
    <property type="evidence" value="ECO:0007669"/>
    <property type="project" value="UniProtKB-KW"/>
</dbReference>
<dbReference type="EMBL" id="JBHTMB010000208">
    <property type="protein sequence ID" value="MFD1236185.1"/>
    <property type="molecule type" value="Genomic_DNA"/>
</dbReference>
<evidence type="ECO:0000313" key="6">
    <source>
        <dbReference type="Proteomes" id="UP001597182"/>
    </source>
</evidence>
<dbReference type="PANTHER" id="PTHR42788">
    <property type="entry name" value="TAURINE IMPORT ATP-BINDING PROTEIN-RELATED"/>
    <property type="match status" value="1"/>
</dbReference>
<organism evidence="5 6">
    <name type="scientific">Pseudonocardia benzenivorans</name>
    <dbReference type="NCBI Taxonomy" id="228005"/>
    <lineage>
        <taxon>Bacteria</taxon>
        <taxon>Bacillati</taxon>
        <taxon>Actinomycetota</taxon>
        <taxon>Actinomycetes</taxon>
        <taxon>Pseudonocardiales</taxon>
        <taxon>Pseudonocardiaceae</taxon>
        <taxon>Pseudonocardia</taxon>
    </lineage>
</organism>
<dbReference type="InterPro" id="IPR017871">
    <property type="entry name" value="ABC_transporter-like_CS"/>
</dbReference>
<dbReference type="PROSITE" id="PS50893">
    <property type="entry name" value="ABC_TRANSPORTER_2"/>
    <property type="match status" value="1"/>
</dbReference>
<evidence type="ECO:0000256" key="3">
    <source>
        <dbReference type="ARBA" id="ARBA00022840"/>
    </source>
</evidence>
<protein>
    <submittedName>
        <fullName evidence="5">ABC transporter ATP-binding protein</fullName>
    </submittedName>
</protein>
<dbReference type="InterPro" id="IPR003593">
    <property type="entry name" value="AAA+_ATPase"/>
</dbReference>
<dbReference type="CDD" id="cd03293">
    <property type="entry name" value="ABC_NrtD_SsuB_transporters"/>
    <property type="match status" value="1"/>
</dbReference>
<dbReference type="InterPro" id="IPR050166">
    <property type="entry name" value="ABC_transporter_ATP-bind"/>
</dbReference>
<sequence>MSRTDAKPDDVTDRGGVLVRGVGKEFSSPTGEPLRVLDGVSMDVRPGEFISIVGPSGCGKTTLLRIIQGLDDADSGEIRVAGAMPGQGPTGFVFQRASLFPWRTVERNVAFGLELAALKDEPSRPSSKKERRERVAGLLTLTGLADFADYYPTQISGGMQQRVNLARALAIQPSVLLMDEPFSALDAQTREKLQRDLQRVVAKTGTTTVFITHDIREAVFQADRVFVMAPRPGRFVKVYDIDEKRPRRAEFQQSDRLAELAREIWGLLHRPKSESVLSAAPAAS</sequence>
<name>A0ABW3VMY2_9PSEU</name>
<dbReference type="InterPro" id="IPR003439">
    <property type="entry name" value="ABC_transporter-like_ATP-bd"/>
</dbReference>
<keyword evidence="6" id="KW-1185">Reference proteome</keyword>
<proteinExistence type="predicted"/>
<gene>
    <name evidence="5" type="ORF">ACFQ34_23080</name>
</gene>
<keyword evidence="3 5" id="KW-0067">ATP-binding</keyword>
<dbReference type="PANTHER" id="PTHR42788:SF13">
    <property type="entry name" value="ALIPHATIC SULFONATES IMPORT ATP-BINDING PROTEIN SSUB"/>
    <property type="match status" value="1"/>
</dbReference>
<evidence type="ECO:0000256" key="2">
    <source>
        <dbReference type="ARBA" id="ARBA00022741"/>
    </source>
</evidence>
<feature type="domain" description="ABC transporter" evidence="4">
    <location>
        <begin position="17"/>
        <end position="255"/>
    </location>
</feature>
<evidence type="ECO:0000313" key="5">
    <source>
        <dbReference type="EMBL" id="MFD1236185.1"/>
    </source>
</evidence>